<sequence length="221" mass="24856">MNKFIKRAVWILFLGGILGCSLIAIINYHVVKYADQYIVSIEDCPKSEAALVLGALVHSNGRVSDILADRLDIGIELYKKGKVAKLLLSGDHGQKDYDEVNAMKAYAVSNQVIIGDIFMDHAGFNTYESIYRAKNVFAAKQIIIVTQKYHLSRAIYIARKFGLEAYGVASDKHYYPKKDIYEARERLARCKDYVLVNFIKPKPTYLGEVIDLSGDGKVTHD</sequence>
<dbReference type="InterPro" id="IPR051599">
    <property type="entry name" value="Cell_Envelope_Assoc"/>
</dbReference>
<accession>A0A1M6MS94</accession>
<dbReference type="Proteomes" id="UP000184465">
    <property type="component" value="Unassembled WGS sequence"/>
</dbReference>
<dbReference type="OrthoDB" id="9782395at2"/>
<proteinExistence type="predicted"/>
<evidence type="ECO:0000259" key="2">
    <source>
        <dbReference type="Pfam" id="PF02698"/>
    </source>
</evidence>
<dbReference type="GO" id="GO:0005886">
    <property type="term" value="C:plasma membrane"/>
    <property type="evidence" value="ECO:0007669"/>
    <property type="project" value="TreeGrafter"/>
</dbReference>
<dbReference type="Pfam" id="PF02698">
    <property type="entry name" value="DUF218"/>
    <property type="match status" value="1"/>
</dbReference>
<gene>
    <name evidence="3" type="ORF">SAMN02745912_01395</name>
</gene>
<keyword evidence="1" id="KW-1133">Transmembrane helix</keyword>
<keyword evidence="1" id="KW-0812">Transmembrane</keyword>
<dbReference type="CDD" id="cd06259">
    <property type="entry name" value="YdcF-like"/>
    <property type="match status" value="1"/>
</dbReference>
<dbReference type="InterPro" id="IPR003848">
    <property type="entry name" value="DUF218"/>
</dbReference>
<keyword evidence="1" id="KW-0472">Membrane</keyword>
<dbReference type="PROSITE" id="PS51257">
    <property type="entry name" value="PROKAR_LIPOPROTEIN"/>
    <property type="match status" value="1"/>
</dbReference>
<reference evidence="3 4" key="1">
    <citation type="submission" date="2016-11" db="EMBL/GenBank/DDBJ databases">
        <authorList>
            <person name="Jaros S."/>
            <person name="Januszkiewicz K."/>
            <person name="Wedrychowicz H."/>
        </authorList>
    </citation>
    <scope>NUCLEOTIDE SEQUENCE [LARGE SCALE GENOMIC DNA]</scope>
    <source>
        <strain evidence="3 4">DSM 15212</strain>
    </source>
</reference>
<dbReference type="AlphaFoldDB" id="A0A1M6MS94"/>
<evidence type="ECO:0000313" key="3">
    <source>
        <dbReference type="EMBL" id="SHJ86395.1"/>
    </source>
</evidence>
<feature type="transmembrane region" description="Helical" evidence="1">
    <location>
        <begin position="9"/>
        <end position="30"/>
    </location>
</feature>
<dbReference type="PANTHER" id="PTHR30336">
    <property type="entry name" value="INNER MEMBRANE PROTEIN, PROBABLE PERMEASE"/>
    <property type="match status" value="1"/>
</dbReference>
<dbReference type="InterPro" id="IPR014729">
    <property type="entry name" value="Rossmann-like_a/b/a_fold"/>
</dbReference>
<dbReference type="EMBL" id="FRAG01000012">
    <property type="protein sequence ID" value="SHJ86395.1"/>
    <property type="molecule type" value="Genomic_DNA"/>
</dbReference>
<protein>
    <submittedName>
        <fullName evidence="3">Protein SanA, affects membrane permeability for vancomycin</fullName>
    </submittedName>
</protein>
<dbReference type="STRING" id="1121301.SAMN02745912_01395"/>
<organism evidence="3 4">
    <name type="scientific">Paramaledivibacter caminithermalis (strain DSM 15212 / CIP 107654 / DViRD3)</name>
    <name type="common">Clostridium caminithermale</name>
    <dbReference type="NCBI Taxonomy" id="1121301"/>
    <lineage>
        <taxon>Bacteria</taxon>
        <taxon>Bacillati</taxon>
        <taxon>Bacillota</taxon>
        <taxon>Clostridia</taxon>
        <taxon>Peptostreptococcales</taxon>
        <taxon>Caminicellaceae</taxon>
        <taxon>Paramaledivibacter</taxon>
    </lineage>
</organism>
<name>A0A1M6MS94_PARC5</name>
<keyword evidence="4" id="KW-1185">Reference proteome</keyword>
<evidence type="ECO:0000256" key="1">
    <source>
        <dbReference type="SAM" id="Phobius"/>
    </source>
</evidence>
<evidence type="ECO:0000313" key="4">
    <source>
        <dbReference type="Proteomes" id="UP000184465"/>
    </source>
</evidence>
<feature type="domain" description="DUF218" evidence="2">
    <location>
        <begin position="49"/>
        <end position="176"/>
    </location>
</feature>
<dbReference type="PANTHER" id="PTHR30336:SF6">
    <property type="entry name" value="INTEGRAL MEMBRANE PROTEIN"/>
    <property type="match status" value="1"/>
</dbReference>
<dbReference type="Gene3D" id="3.40.50.620">
    <property type="entry name" value="HUPs"/>
    <property type="match status" value="1"/>
</dbReference>